<dbReference type="InterPro" id="IPR013126">
    <property type="entry name" value="Hsp_70_fam"/>
</dbReference>
<comment type="caution">
    <text evidence="6">The sequence shown here is derived from an EMBL/GenBank/DDBJ whole genome shotgun (WGS) entry which is preliminary data.</text>
</comment>
<dbReference type="GO" id="GO:0005524">
    <property type="term" value="F:ATP binding"/>
    <property type="evidence" value="ECO:0007669"/>
    <property type="project" value="UniProtKB-KW"/>
</dbReference>
<sequence>MDIIVGIDLGTTNSEIAYIKDDQPYIIADETGDMILPSVVGLSEDGRLLVGHAARNQLLLAPERSVKSIKRHMGEDTTVTLGEQAYTPQEISAMILRTLRERAERHLGTAVSKAVITVPAYFNDAQRQATREAGELAGLEVVRIINEPTAASLTYDTDQWDLKRLLVYDLGGGTFDVSIVQVQEGVVEVLSSHGDTQLGGDDFDALLAEHIMQQFENEQQFDLREVPAAKARVLRAAEEAKKQLSVAPFTDIQEEYIAEKEGTPLHLTMEIARHEFDDLVRPLLDKTITCVGQALDDAKLNPAQLDRVLLVGGSTRSPIVTEMLEERLNQPAHQEVDPDLCVALGAGVQAAIINGQDIGPVLVDITPHSLGIRCLGTVDGLLTDSMFSRIITRNSPLPISRSEGYQTVVDSQETVDIEIYQGEHEDARMNTLVGEFMVEGLAPVPAGNEVLVHMNLTLDGILQVTATEKQTGLQRQVRIENALTRFQHDARDEAQRRLDALFEDSDDTALDTEFRSIDASEPSAVSDDTAMSHIMVPAQALIEKAERLLPNVDDDVKADLDALLTQLRDAMNARDMSGIKTRSDELSDLLFYLEDV</sequence>
<dbReference type="AlphaFoldDB" id="W4LTU0"/>
<dbReference type="Pfam" id="PF00012">
    <property type="entry name" value="HSP70"/>
    <property type="match status" value="2"/>
</dbReference>
<evidence type="ECO:0000256" key="5">
    <source>
        <dbReference type="RuleBase" id="RU003322"/>
    </source>
</evidence>
<dbReference type="PANTHER" id="PTHR19375">
    <property type="entry name" value="HEAT SHOCK PROTEIN 70KDA"/>
    <property type="match status" value="1"/>
</dbReference>
<evidence type="ECO:0000256" key="3">
    <source>
        <dbReference type="ARBA" id="ARBA00022840"/>
    </source>
</evidence>
<dbReference type="SUPFAM" id="SSF100920">
    <property type="entry name" value="Heat shock protein 70kD (HSP70), peptide-binding domain"/>
    <property type="match status" value="1"/>
</dbReference>
<protein>
    <submittedName>
        <fullName evidence="6">Heat shock protein Hsp70</fullName>
    </submittedName>
</protein>
<comment type="similarity">
    <text evidence="1 5">Belongs to the heat shock protein 70 family.</text>
</comment>
<dbReference type="Proteomes" id="UP000019141">
    <property type="component" value="Unassembled WGS sequence"/>
</dbReference>
<accession>W4LTU0</accession>
<dbReference type="InterPro" id="IPR029047">
    <property type="entry name" value="HSP70_peptide-bd_sf"/>
</dbReference>
<dbReference type="HOGENOM" id="CLU_005965_2_4_7"/>
<dbReference type="Gene3D" id="2.60.34.10">
    <property type="entry name" value="Substrate Binding Domain Of DNAk, Chain A, domain 1"/>
    <property type="match status" value="1"/>
</dbReference>
<keyword evidence="3 5" id="KW-0067">ATP-binding</keyword>
<dbReference type="PROSITE" id="PS00297">
    <property type="entry name" value="HSP70_1"/>
    <property type="match status" value="1"/>
</dbReference>
<keyword evidence="2 5" id="KW-0547">Nucleotide-binding</keyword>
<dbReference type="InterPro" id="IPR018181">
    <property type="entry name" value="Heat_shock_70_CS"/>
</dbReference>
<evidence type="ECO:0000256" key="2">
    <source>
        <dbReference type="ARBA" id="ARBA00022741"/>
    </source>
</evidence>
<dbReference type="InterPro" id="IPR043129">
    <property type="entry name" value="ATPase_NBD"/>
</dbReference>
<keyword evidence="6" id="KW-0346">Stress response</keyword>
<proteinExistence type="inferred from homology"/>
<keyword evidence="7" id="KW-1185">Reference proteome</keyword>
<dbReference type="GO" id="GO:0140662">
    <property type="term" value="F:ATP-dependent protein folding chaperone"/>
    <property type="evidence" value="ECO:0007669"/>
    <property type="project" value="InterPro"/>
</dbReference>
<evidence type="ECO:0000313" key="7">
    <source>
        <dbReference type="Proteomes" id="UP000019141"/>
    </source>
</evidence>
<name>W4LTU0_ENTF1</name>
<dbReference type="EMBL" id="AZHW01000299">
    <property type="protein sequence ID" value="ETX00827.1"/>
    <property type="molecule type" value="Genomic_DNA"/>
</dbReference>
<dbReference type="PROSITE" id="PS00329">
    <property type="entry name" value="HSP70_2"/>
    <property type="match status" value="1"/>
</dbReference>
<dbReference type="Gene3D" id="3.90.640.10">
    <property type="entry name" value="Actin, Chain A, domain 4"/>
    <property type="match status" value="1"/>
</dbReference>
<dbReference type="FunFam" id="3.30.420.40:FF:000071">
    <property type="entry name" value="Molecular chaperone DnaK"/>
    <property type="match status" value="1"/>
</dbReference>
<organism evidence="6 7">
    <name type="scientific">Entotheonella factor</name>
    <dbReference type="NCBI Taxonomy" id="1429438"/>
    <lineage>
        <taxon>Bacteria</taxon>
        <taxon>Pseudomonadati</taxon>
        <taxon>Nitrospinota/Tectimicrobiota group</taxon>
        <taxon>Candidatus Tectimicrobiota</taxon>
        <taxon>Candidatus Entotheonellia</taxon>
        <taxon>Candidatus Entotheonellales</taxon>
        <taxon>Candidatus Entotheonellaceae</taxon>
        <taxon>Candidatus Entotheonella</taxon>
    </lineage>
</organism>
<dbReference type="PRINTS" id="PR00301">
    <property type="entry name" value="HEATSHOCK70"/>
</dbReference>
<evidence type="ECO:0000256" key="4">
    <source>
        <dbReference type="ARBA" id="ARBA00023186"/>
    </source>
</evidence>
<dbReference type="FunFam" id="3.90.640.10:FF:000003">
    <property type="entry name" value="Molecular chaperone DnaK"/>
    <property type="match status" value="1"/>
</dbReference>
<dbReference type="PATRIC" id="fig|1429438.4.peg.1995"/>
<keyword evidence="4" id="KW-0143">Chaperone</keyword>
<gene>
    <name evidence="6" type="ORF">ETSY1_09730</name>
</gene>
<dbReference type="SUPFAM" id="SSF53067">
    <property type="entry name" value="Actin-like ATPase domain"/>
    <property type="match status" value="2"/>
</dbReference>
<reference evidence="6 7" key="1">
    <citation type="journal article" date="2014" name="Nature">
        <title>An environmental bacterial taxon with a large and distinct metabolic repertoire.</title>
        <authorList>
            <person name="Wilson M.C."/>
            <person name="Mori T."/>
            <person name="Ruckert C."/>
            <person name="Uria A.R."/>
            <person name="Helf M.J."/>
            <person name="Takada K."/>
            <person name="Gernert C."/>
            <person name="Steffens U.A."/>
            <person name="Heycke N."/>
            <person name="Schmitt S."/>
            <person name="Rinke C."/>
            <person name="Helfrich E.J."/>
            <person name="Brachmann A.O."/>
            <person name="Gurgui C."/>
            <person name="Wakimoto T."/>
            <person name="Kracht M."/>
            <person name="Crusemann M."/>
            <person name="Hentschel U."/>
            <person name="Abe I."/>
            <person name="Matsunaga S."/>
            <person name="Kalinowski J."/>
            <person name="Takeyama H."/>
            <person name="Piel J."/>
        </authorList>
    </citation>
    <scope>NUCLEOTIDE SEQUENCE [LARGE SCALE GENOMIC DNA]</scope>
    <source>
        <strain evidence="7">TSY1</strain>
    </source>
</reference>
<dbReference type="Gene3D" id="3.30.420.40">
    <property type="match status" value="2"/>
</dbReference>
<evidence type="ECO:0000256" key="1">
    <source>
        <dbReference type="ARBA" id="ARBA00007381"/>
    </source>
</evidence>
<evidence type="ECO:0000313" key="6">
    <source>
        <dbReference type="EMBL" id="ETX00827.1"/>
    </source>
</evidence>